<dbReference type="Gene3D" id="3.40.50.720">
    <property type="entry name" value="NAD(P)-binding Rossmann-like Domain"/>
    <property type="match status" value="1"/>
</dbReference>
<dbReference type="InterPro" id="IPR036291">
    <property type="entry name" value="NAD(P)-bd_dom_sf"/>
</dbReference>
<reference evidence="5" key="2">
    <citation type="journal article" date="2013" name="PLoS Genet.">
        <title>Comparative genome structure, secondary metabolite, and effector coding capacity across Cochliobolus pathogens.</title>
        <authorList>
            <person name="Condon B.J."/>
            <person name="Leng Y."/>
            <person name="Wu D."/>
            <person name="Bushley K.E."/>
            <person name="Ohm R.A."/>
            <person name="Otillar R."/>
            <person name="Martin J."/>
            <person name="Schackwitz W."/>
            <person name="Grimwood J."/>
            <person name="MohdZainudin N."/>
            <person name="Xue C."/>
            <person name="Wang R."/>
            <person name="Manning V.A."/>
            <person name="Dhillon B."/>
            <person name="Tu Z.J."/>
            <person name="Steffenson B.J."/>
            <person name="Salamov A."/>
            <person name="Sun H."/>
            <person name="Lowry S."/>
            <person name="LaButti K."/>
            <person name="Han J."/>
            <person name="Copeland A."/>
            <person name="Lindquist E."/>
            <person name="Barry K."/>
            <person name="Schmutz J."/>
            <person name="Baker S.E."/>
            <person name="Ciuffetti L.M."/>
            <person name="Grigoriev I.V."/>
            <person name="Zhong S."/>
            <person name="Turgeon B.G."/>
        </authorList>
    </citation>
    <scope>NUCLEOTIDE SEQUENCE [LARGE SCALE GENOMIC DNA]</scope>
    <source>
        <strain evidence="5">C5 / ATCC 48332 / race O</strain>
    </source>
</reference>
<evidence type="ECO:0000313" key="5">
    <source>
        <dbReference type="Proteomes" id="UP000016936"/>
    </source>
</evidence>
<dbReference type="OMA" id="PKIPGNQ"/>
<comment type="similarity">
    <text evidence="2">Belongs to the NAD(P)-dependent epimerase/dehydratase family. Dihydroflavonol-4-reductase subfamily.</text>
</comment>
<evidence type="ECO:0000256" key="2">
    <source>
        <dbReference type="ARBA" id="ARBA00023445"/>
    </source>
</evidence>
<gene>
    <name evidence="4" type="ORF">COCHEDRAFT_1184668</name>
</gene>
<dbReference type="PANTHER" id="PTHR10366:SF564">
    <property type="entry name" value="STEROL-4-ALPHA-CARBOXYLATE 3-DEHYDROGENASE, DECARBOXYLATING"/>
    <property type="match status" value="1"/>
</dbReference>
<keyword evidence="5" id="KW-1185">Reference proteome</keyword>
<evidence type="ECO:0000259" key="3">
    <source>
        <dbReference type="Pfam" id="PF01370"/>
    </source>
</evidence>
<name>M2SQE5_COCH5</name>
<dbReference type="InterPro" id="IPR001509">
    <property type="entry name" value="Epimerase_deHydtase"/>
</dbReference>
<dbReference type="STRING" id="701091.M2SQE5"/>
<dbReference type="Proteomes" id="UP000016936">
    <property type="component" value="Unassembled WGS sequence"/>
</dbReference>
<protein>
    <recommendedName>
        <fullName evidence="3">NAD-dependent epimerase/dehydratase domain-containing protein</fullName>
    </recommendedName>
</protein>
<dbReference type="HOGENOM" id="CLU_007383_9_2_1"/>
<dbReference type="eggNOG" id="KOG1502">
    <property type="taxonomic scope" value="Eukaryota"/>
</dbReference>
<dbReference type="Pfam" id="PF01370">
    <property type="entry name" value="Epimerase"/>
    <property type="match status" value="1"/>
</dbReference>
<accession>M2SQE5</accession>
<dbReference type="AlphaFoldDB" id="M2SQE5"/>
<reference evidence="4 5" key="1">
    <citation type="journal article" date="2012" name="PLoS Pathog.">
        <title>Diverse lifestyles and strategies of plant pathogenesis encoded in the genomes of eighteen Dothideomycetes fungi.</title>
        <authorList>
            <person name="Ohm R.A."/>
            <person name="Feau N."/>
            <person name="Henrissat B."/>
            <person name="Schoch C.L."/>
            <person name="Horwitz B.A."/>
            <person name="Barry K.W."/>
            <person name="Condon B.J."/>
            <person name="Copeland A.C."/>
            <person name="Dhillon B."/>
            <person name="Glaser F."/>
            <person name="Hesse C.N."/>
            <person name="Kosti I."/>
            <person name="LaButti K."/>
            <person name="Lindquist E.A."/>
            <person name="Lucas S."/>
            <person name="Salamov A.A."/>
            <person name="Bradshaw R.E."/>
            <person name="Ciuffetti L."/>
            <person name="Hamelin R.C."/>
            <person name="Kema G.H.J."/>
            <person name="Lawrence C."/>
            <person name="Scott J.A."/>
            <person name="Spatafora J.W."/>
            <person name="Turgeon B.G."/>
            <person name="de Wit P.J.G.M."/>
            <person name="Zhong S."/>
            <person name="Goodwin S.B."/>
            <person name="Grigoriev I.V."/>
        </authorList>
    </citation>
    <scope>NUCLEOTIDE SEQUENCE [LARGE SCALE GENOMIC DNA]</scope>
    <source>
        <strain evidence="5">C5 / ATCC 48332 / race O</strain>
    </source>
</reference>
<dbReference type="PANTHER" id="PTHR10366">
    <property type="entry name" value="NAD DEPENDENT EPIMERASE/DEHYDRATASE"/>
    <property type="match status" value="1"/>
</dbReference>
<dbReference type="EMBL" id="KB445582">
    <property type="protein sequence ID" value="EMD87530.1"/>
    <property type="molecule type" value="Genomic_DNA"/>
</dbReference>
<sequence>MSNKSSLLLLTGATGHVGFTVLVEALQAGHNVRVVLRTASKSSLILSSEAVKGILSSSTAPELSFVEVPDFTIPGAFDSAMRDVVYVIHSASPINRGKFQDLQKELIDPAVKGTSNILEAARNTPSVHRVVITSSNSAIVSYNSPPAIGTRVLPSDRQSDYSLNQMMHDGEEAYVAAKTAALNATDVFVSKADNLHFDIVSIMPTYVFGPKGLAQSPEDILDGSNVFGIGLALIKQPWGSLRIEAVSCHVDDVAQAHVRALNHSNDAQFPYNAGTHQSCLLGTPFQPDEVKEIIQREFPEELWKAEDAVFGGKGSYEWYHVDYDIDAAEKLLGRKLQGISEQIRSSALQVLRIA</sequence>
<dbReference type="GO" id="GO:0016616">
    <property type="term" value="F:oxidoreductase activity, acting on the CH-OH group of donors, NAD or NADP as acceptor"/>
    <property type="evidence" value="ECO:0007669"/>
    <property type="project" value="TreeGrafter"/>
</dbReference>
<feature type="domain" description="NAD-dependent epimerase/dehydratase" evidence="3">
    <location>
        <begin position="9"/>
        <end position="274"/>
    </location>
</feature>
<evidence type="ECO:0000256" key="1">
    <source>
        <dbReference type="ARBA" id="ARBA00023002"/>
    </source>
</evidence>
<keyword evidence="1" id="KW-0560">Oxidoreductase</keyword>
<dbReference type="OrthoDB" id="2735536at2759"/>
<proteinExistence type="inferred from homology"/>
<organism evidence="4 5">
    <name type="scientific">Cochliobolus heterostrophus (strain C5 / ATCC 48332 / race O)</name>
    <name type="common">Southern corn leaf blight fungus</name>
    <name type="synonym">Bipolaris maydis</name>
    <dbReference type="NCBI Taxonomy" id="701091"/>
    <lineage>
        <taxon>Eukaryota</taxon>
        <taxon>Fungi</taxon>
        <taxon>Dikarya</taxon>
        <taxon>Ascomycota</taxon>
        <taxon>Pezizomycotina</taxon>
        <taxon>Dothideomycetes</taxon>
        <taxon>Pleosporomycetidae</taxon>
        <taxon>Pleosporales</taxon>
        <taxon>Pleosporineae</taxon>
        <taxon>Pleosporaceae</taxon>
        <taxon>Bipolaris</taxon>
    </lineage>
</organism>
<dbReference type="SUPFAM" id="SSF51735">
    <property type="entry name" value="NAD(P)-binding Rossmann-fold domains"/>
    <property type="match status" value="1"/>
</dbReference>
<dbReference type="InterPro" id="IPR050425">
    <property type="entry name" value="NAD(P)_dehydrat-like"/>
</dbReference>
<evidence type="ECO:0000313" key="4">
    <source>
        <dbReference type="EMBL" id="EMD87530.1"/>
    </source>
</evidence>